<dbReference type="InterPro" id="IPR024535">
    <property type="entry name" value="RHGA/B-epi-like_pectate_lyase"/>
</dbReference>
<proteinExistence type="inferred from homology"/>
<dbReference type="SUPFAM" id="SSF51126">
    <property type="entry name" value="Pectin lyase-like"/>
    <property type="match status" value="1"/>
</dbReference>
<dbReference type="Gene3D" id="2.160.20.10">
    <property type="entry name" value="Single-stranded right-handed beta-helix, Pectin lyase-like"/>
    <property type="match status" value="1"/>
</dbReference>
<dbReference type="Pfam" id="PF00295">
    <property type="entry name" value="Glyco_hydro_28"/>
    <property type="match status" value="1"/>
</dbReference>
<reference evidence="7 8" key="1">
    <citation type="submission" date="2019-03" db="EMBL/GenBank/DDBJ databases">
        <title>Genomic Encyclopedia of Type Strains, Phase IV (KMG-IV): sequencing the most valuable type-strain genomes for metagenomic binning, comparative biology and taxonomic classification.</title>
        <authorList>
            <person name="Goeker M."/>
        </authorList>
    </citation>
    <scope>NUCLEOTIDE SEQUENCE [LARGE SCALE GENOMIC DNA]</scope>
    <source>
        <strain evidence="7 8">DSM 103428</strain>
    </source>
</reference>
<keyword evidence="2 4" id="KW-0378">Hydrolase</keyword>
<evidence type="ECO:0000256" key="2">
    <source>
        <dbReference type="ARBA" id="ARBA00022801"/>
    </source>
</evidence>
<evidence type="ECO:0000259" key="6">
    <source>
        <dbReference type="Pfam" id="PF12708"/>
    </source>
</evidence>
<evidence type="ECO:0000256" key="1">
    <source>
        <dbReference type="ARBA" id="ARBA00008834"/>
    </source>
</evidence>
<evidence type="ECO:0000256" key="5">
    <source>
        <dbReference type="SAM" id="SignalP"/>
    </source>
</evidence>
<dbReference type="GO" id="GO:0004650">
    <property type="term" value="F:polygalacturonase activity"/>
    <property type="evidence" value="ECO:0007669"/>
    <property type="project" value="InterPro"/>
</dbReference>
<dbReference type="SMART" id="SM00710">
    <property type="entry name" value="PbH1"/>
    <property type="match status" value="5"/>
</dbReference>
<dbReference type="InterPro" id="IPR012334">
    <property type="entry name" value="Pectin_lyas_fold"/>
</dbReference>
<dbReference type="InterPro" id="IPR051801">
    <property type="entry name" value="GH28_Enzymes"/>
</dbReference>
<protein>
    <submittedName>
        <fullName evidence="7">Polygalacturonase</fullName>
    </submittedName>
</protein>
<dbReference type="InterPro" id="IPR000743">
    <property type="entry name" value="Glyco_hydro_28"/>
</dbReference>
<gene>
    <name evidence="7" type="ORF">C7378_1760</name>
</gene>
<comment type="similarity">
    <text evidence="1 4">Belongs to the glycosyl hydrolase 28 family.</text>
</comment>
<keyword evidence="3 4" id="KW-0326">Glycosidase</keyword>
<dbReference type="EMBL" id="SMGK01000002">
    <property type="protein sequence ID" value="TCK74138.1"/>
    <property type="molecule type" value="Genomic_DNA"/>
</dbReference>
<accession>A0A4R1L7D0</accession>
<dbReference type="RefSeq" id="WP_165876716.1">
    <property type="nucleotide sequence ID" value="NZ_SMGK01000002.1"/>
</dbReference>
<evidence type="ECO:0000313" key="8">
    <source>
        <dbReference type="Proteomes" id="UP000295210"/>
    </source>
</evidence>
<dbReference type="PANTHER" id="PTHR31339">
    <property type="entry name" value="PECTIN LYASE-RELATED"/>
    <property type="match status" value="1"/>
</dbReference>
<keyword evidence="8" id="KW-1185">Reference proteome</keyword>
<feature type="chain" id="PRO_5020762869" evidence="5">
    <location>
        <begin position="21"/>
        <end position="421"/>
    </location>
</feature>
<dbReference type="PROSITE" id="PS00502">
    <property type="entry name" value="POLYGALACTURONASE"/>
    <property type="match status" value="1"/>
</dbReference>
<sequence>MTRLAVAIVMLGLLPLTAVAESHHHTCIAQNYGAKADGVTMDTHAIQAAIDDCSERGGGRVVLKGGTFLSAPLELKSYVNLEIDKGAVLLGSKNMEDYPLREDAPWRRVALIHASSQTNISITGQGTIDGSGEAWWEMARKFKKVHDTLGSEGHPRPFLIDITRSQRVRIEGLTVTNSPMYNITCFICSYLTVKGVTIRNPSNAPNTDGIDPFSCDHVLIEKVTIDTGDDDIAIKSGLVERGEPNIATSHVVIRNSHFLHGHGLSIGSEVAGGVHDLKASNITIENTTNGIRIKSNRGRGNDLYDLNYDKIRIINVPMPLLITEYYPRIPATDTAQPMSMHTPRFRNINIKNVTITGAREAGEIVGLPESPVKKVKLSNITIGAKSGLTIRDADVAMSHVVINAANGPGIIRQSHAEVDAR</sequence>
<comment type="caution">
    <text evidence="7">The sequence shown here is derived from an EMBL/GenBank/DDBJ whole genome shotgun (WGS) entry which is preliminary data.</text>
</comment>
<dbReference type="GO" id="GO:0005975">
    <property type="term" value="P:carbohydrate metabolic process"/>
    <property type="evidence" value="ECO:0007669"/>
    <property type="project" value="InterPro"/>
</dbReference>
<dbReference type="InterPro" id="IPR011050">
    <property type="entry name" value="Pectin_lyase_fold/virulence"/>
</dbReference>
<dbReference type="InterPro" id="IPR006626">
    <property type="entry name" value="PbH1"/>
</dbReference>
<feature type="domain" description="Rhamnogalacturonase A/B/Epimerase-like pectate lyase" evidence="6">
    <location>
        <begin position="30"/>
        <end position="81"/>
    </location>
</feature>
<evidence type="ECO:0000256" key="3">
    <source>
        <dbReference type="ARBA" id="ARBA00023295"/>
    </source>
</evidence>
<evidence type="ECO:0000313" key="7">
    <source>
        <dbReference type="EMBL" id="TCK74138.1"/>
    </source>
</evidence>
<feature type="signal peptide" evidence="5">
    <location>
        <begin position="1"/>
        <end position="20"/>
    </location>
</feature>
<name>A0A4R1L7D0_9BACT</name>
<dbReference type="AlphaFoldDB" id="A0A4R1L7D0"/>
<keyword evidence="5" id="KW-0732">Signal</keyword>
<organism evidence="7 8">
    <name type="scientific">Acidipila rosea</name>
    <dbReference type="NCBI Taxonomy" id="768535"/>
    <lineage>
        <taxon>Bacteria</taxon>
        <taxon>Pseudomonadati</taxon>
        <taxon>Acidobacteriota</taxon>
        <taxon>Terriglobia</taxon>
        <taxon>Terriglobales</taxon>
        <taxon>Acidobacteriaceae</taxon>
        <taxon>Acidipila</taxon>
    </lineage>
</organism>
<evidence type="ECO:0000256" key="4">
    <source>
        <dbReference type="RuleBase" id="RU361169"/>
    </source>
</evidence>
<dbReference type="Pfam" id="PF12708">
    <property type="entry name" value="Pect-lyase_RHGA_epim"/>
    <property type="match status" value="1"/>
</dbReference>
<dbReference type="PANTHER" id="PTHR31339:SF3">
    <property type="entry name" value="PECTIN LYASE-LIKE SUPERFAMILY PROTEIN"/>
    <property type="match status" value="1"/>
</dbReference>
<dbReference type="Proteomes" id="UP000295210">
    <property type="component" value="Unassembled WGS sequence"/>
</dbReference>